<gene>
    <name evidence="1" type="ORF">L3Q82_004992</name>
</gene>
<protein>
    <submittedName>
        <fullName evidence="1">Uncharacterized protein</fullName>
    </submittedName>
</protein>
<reference evidence="1" key="1">
    <citation type="submission" date="2022-04" db="EMBL/GenBank/DDBJ databases">
        <title>Jade perch genome.</title>
        <authorList>
            <person name="Chao B."/>
        </authorList>
    </citation>
    <scope>NUCLEOTIDE SEQUENCE</scope>
    <source>
        <strain evidence="1">CB-2022</strain>
    </source>
</reference>
<evidence type="ECO:0000313" key="2">
    <source>
        <dbReference type="Proteomes" id="UP000831701"/>
    </source>
</evidence>
<evidence type="ECO:0000313" key="1">
    <source>
        <dbReference type="EMBL" id="KAI3353760.1"/>
    </source>
</evidence>
<sequence>MGVTNPVPSSATFLAYVTKLQCVLTEGTPCEETVNICPDAAAGWVTTLTGYSHDSLAHLSLQGQLEITLSAGTAGVSPCGSVDLQAGQATALSGSMGLKGAVSSGTEAYKCRSPTGPGILLPAGVGMKSSEHRGKKKKRKKKRLYALIKGTTGEALQRECTVAPVAMEDSDHEVHSSSDEQDSCPASPSHSREHDADQHSSHSDDSEVENILQDPHHQGGHSQHHHDHKHHHHHHDHEPEPHDADREAEGEDRPATPSYLRPPVAGRAQSDSGPDPSLPQSRSVEFDLPSPTRPKSPWGRFDPYNNNEVTEGGPAERSREERQDLSGLVLLSGPGQGVCGFRNTLPNQVHRKSVKKGFDFTLMVAGESGLGKSTLVNSLFLTDLYKDRKLLNAEERITQTVEITKHTVDIEEKGVKLKLTIVDTPGFGDAVNNTECWKSVADYIDQQFEQYFRDESGLNRKNIQDNRVHCCLYFISPFGHGLRPLDVEFMKALHEKVNIVPVLAKADTLTPSEVKKKKIKARQLSVNERMICARIREEIEQYGIKIYQFPDCDSDEDEDFKQQDTELKESIPFAVIGSNTVVEAKGKRVRGRLYPWGIVEVENSAHCDFVKLRNMLVRTHMQDLKDVTRETHYENYRAQCIQSMTRMVVKERNRNKLTRESGTDFPIPAAPGVADNETEKLIREKDEEG</sequence>
<keyword evidence="2" id="KW-1185">Reference proteome</keyword>
<dbReference type="EMBL" id="CM041552">
    <property type="protein sequence ID" value="KAI3353760.1"/>
    <property type="molecule type" value="Genomic_DNA"/>
</dbReference>
<proteinExistence type="predicted"/>
<name>A0ACB8VEG2_9TELE</name>
<accession>A0ACB8VEG2</accession>
<comment type="caution">
    <text evidence="1">The sequence shown here is derived from an EMBL/GenBank/DDBJ whole genome shotgun (WGS) entry which is preliminary data.</text>
</comment>
<dbReference type="Proteomes" id="UP000831701">
    <property type="component" value="Chromosome 22"/>
</dbReference>
<organism evidence="1 2">
    <name type="scientific">Scortum barcoo</name>
    <name type="common">barcoo grunter</name>
    <dbReference type="NCBI Taxonomy" id="214431"/>
    <lineage>
        <taxon>Eukaryota</taxon>
        <taxon>Metazoa</taxon>
        <taxon>Chordata</taxon>
        <taxon>Craniata</taxon>
        <taxon>Vertebrata</taxon>
        <taxon>Euteleostomi</taxon>
        <taxon>Actinopterygii</taxon>
        <taxon>Neopterygii</taxon>
        <taxon>Teleostei</taxon>
        <taxon>Neoteleostei</taxon>
        <taxon>Acanthomorphata</taxon>
        <taxon>Eupercaria</taxon>
        <taxon>Centrarchiformes</taxon>
        <taxon>Terapontoidei</taxon>
        <taxon>Terapontidae</taxon>
        <taxon>Scortum</taxon>
    </lineage>
</organism>